<keyword evidence="2" id="KW-1185">Reference proteome</keyword>
<dbReference type="RefSeq" id="WP_062555553.1">
    <property type="nucleotide sequence ID" value="NZ_CP049250.1"/>
</dbReference>
<accession>A0A7W6LIG1</accession>
<evidence type="ECO:0000313" key="1">
    <source>
        <dbReference type="EMBL" id="MBB4143812.1"/>
    </source>
</evidence>
<dbReference type="EMBL" id="JACIEC010000002">
    <property type="protein sequence ID" value="MBB4143812.1"/>
    <property type="molecule type" value="Genomic_DNA"/>
</dbReference>
<reference evidence="1 2" key="1">
    <citation type="submission" date="2020-08" db="EMBL/GenBank/DDBJ databases">
        <title>Genomic Encyclopedia of Type Strains, Phase IV (KMG-IV): sequencing the most valuable type-strain genomes for metagenomic binning, comparative biology and taxonomic classification.</title>
        <authorList>
            <person name="Goeker M."/>
        </authorList>
    </citation>
    <scope>NUCLEOTIDE SEQUENCE [LARGE SCALE GENOMIC DNA]</scope>
    <source>
        <strain evidence="1 2">DSM 29514</strain>
    </source>
</reference>
<organism evidence="1 2">
    <name type="scientific">Rhizobium rhizoryzae</name>
    <dbReference type="NCBI Taxonomy" id="451876"/>
    <lineage>
        <taxon>Bacteria</taxon>
        <taxon>Pseudomonadati</taxon>
        <taxon>Pseudomonadota</taxon>
        <taxon>Alphaproteobacteria</taxon>
        <taxon>Hyphomicrobiales</taxon>
        <taxon>Rhizobiaceae</taxon>
        <taxon>Rhizobium/Agrobacterium group</taxon>
        <taxon>Rhizobium</taxon>
    </lineage>
</organism>
<proteinExistence type="predicted"/>
<evidence type="ECO:0000313" key="2">
    <source>
        <dbReference type="Proteomes" id="UP000519897"/>
    </source>
</evidence>
<name>A0A7W6LIG1_9HYPH</name>
<sequence>MNTANPQLEGLYMALAAINRLLVEKQLLTHEEIRETLAEVERAVINDPNAHNVSPSHSKAVAFPIRLLSVANEAAEKGVHPSFEELARHVGQQR</sequence>
<dbReference type="AlphaFoldDB" id="A0A7W6LIG1"/>
<dbReference type="Proteomes" id="UP000519897">
    <property type="component" value="Unassembled WGS sequence"/>
</dbReference>
<comment type="caution">
    <text evidence="1">The sequence shown here is derived from an EMBL/GenBank/DDBJ whole genome shotgun (WGS) entry which is preliminary data.</text>
</comment>
<gene>
    <name evidence="1" type="ORF">GGQ72_002364</name>
</gene>
<protein>
    <submittedName>
        <fullName evidence="1">Triphosphoribosyl-dephospho-CoA synthetase</fullName>
    </submittedName>
</protein>